<dbReference type="InterPro" id="IPR014721">
    <property type="entry name" value="Ribsml_uS5_D2-typ_fold_subgr"/>
</dbReference>
<feature type="compositionally biased region" description="Low complexity" evidence="5">
    <location>
        <begin position="247"/>
        <end position="257"/>
    </location>
</feature>
<accession>A0A1R1XRM6</accession>
<feature type="transmembrane region" description="Helical" evidence="6">
    <location>
        <begin position="339"/>
        <end position="359"/>
    </location>
</feature>
<keyword evidence="6" id="KW-0812">Transmembrane</keyword>
<dbReference type="PANTHER" id="PTHR21569">
    <property type="entry name" value="RIBOSOMAL PROTEIN S9"/>
    <property type="match status" value="1"/>
</dbReference>
<evidence type="ECO:0000256" key="3">
    <source>
        <dbReference type="ARBA" id="ARBA00023274"/>
    </source>
</evidence>
<keyword evidence="2 4" id="KW-0689">Ribosomal protein</keyword>
<dbReference type="Gene3D" id="3.30.230.10">
    <property type="match status" value="1"/>
</dbReference>
<evidence type="ECO:0000256" key="4">
    <source>
        <dbReference type="RuleBase" id="RU003815"/>
    </source>
</evidence>
<dbReference type="InterPro" id="IPR020574">
    <property type="entry name" value="Ribosomal_uS9_CS"/>
</dbReference>
<evidence type="ECO:0000313" key="8">
    <source>
        <dbReference type="Proteomes" id="UP000187283"/>
    </source>
</evidence>
<dbReference type="GO" id="GO:0003723">
    <property type="term" value="F:RNA binding"/>
    <property type="evidence" value="ECO:0007669"/>
    <property type="project" value="TreeGrafter"/>
</dbReference>
<organism evidence="7 8">
    <name type="scientific">Smittium culicis</name>
    <dbReference type="NCBI Taxonomy" id="133412"/>
    <lineage>
        <taxon>Eukaryota</taxon>
        <taxon>Fungi</taxon>
        <taxon>Fungi incertae sedis</taxon>
        <taxon>Zoopagomycota</taxon>
        <taxon>Kickxellomycotina</taxon>
        <taxon>Harpellomycetes</taxon>
        <taxon>Harpellales</taxon>
        <taxon>Legeriomycetaceae</taxon>
        <taxon>Smittium</taxon>
    </lineage>
</organism>
<dbReference type="EMBL" id="LSSN01002083">
    <property type="protein sequence ID" value="OMJ17313.1"/>
    <property type="molecule type" value="Genomic_DNA"/>
</dbReference>
<keyword evidence="6" id="KW-1133">Transmembrane helix</keyword>
<dbReference type="PROSITE" id="PS00360">
    <property type="entry name" value="RIBOSOMAL_S9"/>
    <property type="match status" value="1"/>
</dbReference>
<dbReference type="GO" id="GO:0005763">
    <property type="term" value="C:mitochondrial small ribosomal subunit"/>
    <property type="evidence" value="ECO:0007669"/>
    <property type="project" value="TreeGrafter"/>
</dbReference>
<dbReference type="SUPFAM" id="SSF54211">
    <property type="entry name" value="Ribosomal protein S5 domain 2-like"/>
    <property type="match status" value="1"/>
</dbReference>
<dbReference type="AlphaFoldDB" id="A0A1R1XRM6"/>
<sequence>MQPSSRAFARNFYALRNSPNLVPVALALPILAASSSVSAKHTYSTSTTAQKNATGEIQSLVARHVPDSAAYFTGNSRLYDLKVGLDKLLDHNRETLGHRVRTGVSSKTWLGKDKLEKKLEMPLKKQQYADIIARVSELTRIQLNDFNRSEVVNVVDYFKSEKYTSAYMLAKRKKSLEDLAQKTAADGAKPDAAQTDAPARSSKNPLVGYKDDLGRFYALGRRKSSSARVWIVPVKPIQPTAHQVDAQQQSEQPSEQPTDAYHHPNLLINGRELSDYFKLQLHCESVIFPLLVSNSLQAYNVFVIARGGGVTGQAEAAALAIARAICIANPSLKQTLEKGFFFSLALLLPLFFFFDFLFLT</sequence>
<dbReference type="STRING" id="133412.A0A1R1XRM6"/>
<comment type="caution">
    <text evidence="7">The sequence shown here is derived from an EMBL/GenBank/DDBJ whole genome shotgun (WGS) entry which is preliminary data.</text>
</comment>
<dbReference type="Pfam" id="PF00380">
    <property type="entry name" value="Ribosomal_S9"/>
    <property type="match status" value="1"/>
</dbReference>
<feature type="region of interest" description="Disordered" evidence="5">
    <location>
        <begin position="181"/>
        <end position="205"/>
    </location>
</feature>
<dbReference type="PANTHER" id="PTHR21569:SF1">
    <property type="entry name" value="SMALL RIBOSOMAL SUBUNIT PROTEIN US9M"/>
    <property type="match status" value="1"/>
</dbReference>
<name>A0A1R1XRM6_9FUNG</name>
<protein>
    <submittedName>
        <fullName evidence="7">37S ribosomal protein S9, mitochondrial</fullName>
    </submittedName>
</protein>
<dbReference type="GO" id="GO:0006412">
    <property type="term" value="P:translation"/>
    <property type="evidence" value="ECO:0007669"/>
    <property type="project" value="InterPro"/>
</dbReference>
<keyword evidence="3 4" id="KW-0687">Ribonucleoprotein</keyword>
<dbReference type="InterPro" id="IPR000754">
    <property type="entry name" value="Ribosomal_uS9"/>
</dbReference>
<dbReference type="GO" id="GO:0003735">
    <property type="term" value="F:structural constituent of ribosome"/>
    <property type="evidence" value="ECO:0007669"/>
    <property type="project" value="InterPro"/>
</dbReference>
<keyword evidence="8" id="KW-1185">Reference proteome</keyword>
<dbReference type="InterPro" id="IPR020568">
    <property type="entry name" value="Ribosomal_Su5_D2-typ_SF"/>
</dbReference>
<dbReference type="OrthoDB" id="10254627at2759"/>
<evidence type="ECO:0000256" key="1">
    <source>
        <dbReference type="ARBA" id="ARBA00005251"/>
    </source>
</evidence>
<evidence type="ECO:0000313" key="7">
    <source>
        <dbReference type="EMBL" id="OMJ17313.1"/>
    </source>
</evidence>
<feature type="region of interest" description="Disordered" evidence="5">
    <location>
        <begin position="241"/>
        <end position="261"/>
    </location>
</feature>
<dbReference type="Proteomes" id="UP000187283">
    <property type="component" value="Unassembled WGS sequence"/>
</dbReference>
<gene>
    <name evidence="7" type="ORF">AYI70_g6055</name>
</gene>
<reference evidence="7 8" key="1">
    <citation type="submission" date="2017-01" db="EMBL/GenBank/DDBJ databases">
        <authorList>
            <person name="Mah S.A."/>
            <person name="Swanson W.J."/>
            <person name="Moy G.W."/>
            <person name="Vacquier V.D."/>
        </authorList>
    </citation>
    <scope>NUCLEOTIDE SEQUENCE [LARGE SCALE GENOMIC DNA]</scope>
    <source>
        <strain evidence="7 8">GSMNP</strain>
    </source>
</reference>
<evidence type="ECO:0000256" key="2">
    <source>
        <dbReference type="ARBA" id="ARBA00022980"/>
    </source>
</evidence>
<evidence type="ECO:0000256" key="5">
    <source>
        <dbReference type="SAM" id="MobiDB-lite"/>
    </source>
</evidence>
<keyword evidence="6" id="KW-0472">Membrane</keyword>
<comment type="similarity">
    <text evidence="1 4">Belongs to the universal ribosomal protein uS9 family.</text>
</comment>
<evidence type="ECO:0000256" key="6">
    <source>
        <dbReference type="SAM" id="Phobius"/>
    </source>
</evidence>
<proteinExistence type="inferred from homology"/>